<proteinExistence type="predicted"/>
<reference evidence="4" key="1">
    <citation type="journal article" date="2019" name="Int. J. Syst. Evol. Microbiol.">
        <title>The Global Catalogue of Microorganisms (GCM) 10K type strain sequencing project: providing services to taxonomists for standard genome sequencing and annotation.</title>
        <authorList>
            <consortium name="The Broad Institute Genomics Platform"/>
            <consortium name="The Broad Institute Genome Sequencing Center for Infectious Disease"/>
            <person name="Wu L."/>
            <person name="Ma J."/>
        </authorList>
    </citation>
    <scope>NUCLEOTIDE SEQUENCE [LARGE SCALE GENOMIC DNA]</scope>
    <source>
        <strain evidence="4">CGMCC 1.8860</strain>
    </source>
</reference>
<protein>
    <submittedName>
        <fullName evidence="3">Uncharacterized protein</fullName>
    </submittedName>
</protein>
<feature type="region of interest" description="Disordered" evidence="1">
    <location>
        <begin position="626"/>
        <end position="649"/>
    </location>
</feature>
<dbReference type="Proteomes" id="UP000621859">
    <property type="component" value="Unassembled WGS sequence"/>
</dbReference>
<accession>A0ABQ2PGN4</accession>
<dbReference type="RefSeq" id="WP_188687910.1">
    <property type="nucleotide sequence ID" value="NZ_BMLY01000001.1"/>
</dbReference>
<evidence type="ECO:0000256" key="2">
    <source>
        <dbReference type="SAM" id="SignalP"/>
    </source>
</evidence>
<feature type="compositionally biased region" description="Low complexity" evidence="1">
    <location>
        <begin position="634"/>
        <end position="643"/>
    </location>
</feature>
<keyword evidence="4" id="KW-1185">Reference proteome</keyword>
<evidence type="ECO:0000256" key="1">
    <source>
        <dbReference type="SAM" id="MobiDB-lite"/>
    </source>
</evidence>
<feature type="chain" id="PRO_5045790011" evidence="2">
    <location>
        <begin position="22"/>
        <end position="649"/>
    </location>
</feature>
<evidence type="ECO:0000313" key="3">
    <source>
        <dbReference type="EMBL" id="GGP24436.1"/>
    </source>
</evidence>
<organism evidence="3 4">
    <name type="scientific">Silvimonas amylolytica</name>
    <dbReference type="NCBI Taxonomy" id="449663"/>
    <lineage>
        <taxon>Bacteria</taxon>
        <taxon>Pseudomonadati</taxon>
        <taxon>Pseudomonadota</taxon>
        <taxon>Betaproteobacteria</taxon>
        <taxon>Neisseriales</taxon>
        <taxon>Chitinibacteraceae</taxon>
        <taxon>Silvimonas</taxon>
    </lineage>
</organism>
<dbReference type="SUPFAM" id="SSF69322">
    <property type="entry name" value="Tricorn protease domain 2"/>
    <property type="match status" value="1"/>
</dbReference>
<keyword evidence="2" id="KW-0732">Signal</keyword>
<evidence type="ECO:0000313" key="4">
    <source>
        <dbReference type="Proteomes" id="UP000621859"/>
    </source>
</evidence>
<dbReference type="EMBL" id="BMLY01000001">
    <property type="protein sequence ID" value="GGP24436.1"/>
    <property type="molecule type" value="Genomic_DNA"/>
</dbReference>
<gene>
    <name evidence="3" type="ORF">GCM10010971_02550</name>
</gene>
<name>A0ABQ2PGN4_9NEIS</name>
<comment type="caution">
    <text evidence="3">The sequence shown here is derived from an EMBL/GenBank/DDBJ whole genome shotgun (WGS) entry which is preliminary data.</text>
</comment>
<feature type="signal peptide" evidence="2">
    <location>
        <begin position="1"/>
        <end position="21"/>
    </location>
</feature>
<sequence length="649" mass="69730">MPRYLVLAATALLTLASQVFADCQSDNISCVNTCLLPGLAGALTKHDDSAFRSCSAKCDSQLSICQIDEQAKQEQERRQQEQLAAAKRAAEARQAATQQARDSASQAALDARQAAIAEKYPGRLAVPLSVLLGSPGITVREVADIRQLGTGTVLLKGRFFYVSDVDRQVKILDLVAGTTQSLNIAGVKSLTAIYQDGKPVFPVALIPGKSPNELAIQVLDANGAPRSPVIHTGFKAYRDPTKEFTAFNPALYLAGNQLAVYSYYEPDPDVRVFDLATGNQSAMMSLRGGRGVAVGAVDNRLMVVAAWPGYGQIKAFDLLGNAALFTAPLNVGQVGDKDGLWLSLSDKGHLISVSWRSDDQKSNRSAWYDASTGKPMCHFEDSSSFSEKQRLLVSGNRVFNLDCNLVRSFDAAKGGTVYALGSDHWAVSYPAQEYKQQLLDKEGRPQLDHLVNSVGALDDGTFLLFEDKQPLHLVSPAGELVASTVRTASYAVVNDPYFESSWFDDGYRVTIGRVDRNPGMAAFLAAQNKDDYETTAQYKSRIASLVTPFSVEGALGRYDADNQILPVVLGKTPMQFHMTADDARRLKGQASATLAGSARVLEPGVLEIVSATLAAPGVAPLSIQLPKATKTGPTSAQTASATAKQKRKN</sequence>